<feature type="region of interest" description="Disordered" evidence="1">
    <location>
        <begin position="1"/>
        <end position="20"/>
    </location>
</feature>
<dbReference type="Proteomes" id="UP000797356">
    <property type="component" value="Chromosome 6"/>
</dbReference>
<organism evidence="2 3">
    <name type="scientific">Cocos nucifera</name>
    <name type="common">Coconut palm</name>
    <dbReference type="NCBI Taxonomy" id="13894"/>
    <lineage>
        <taxon>Eukaryota</taxon>
        <taxon>Viridiplantae</taxon>
        <taxon>Streptophyta</taxon>
        <taxon>Embryophyta</taxon>
        <taxon>Tracheophyta</taxon>
        <taxon>Spermatophyta</taxon>
        <taxon>Magnoliopsida</taxon>
        <taxon>Liliopsida</taxon>
        <taxon>Arecaceae</taxon>
        <taxon>Arecoideae</taxon>
        <taxon>Cocoseae</taxon>
        <taxon>Attaleinae</taxon>
        <taxon>Cocos</taxon>
    </lineage>
</organism>
<keyword evidence="3" id="KW-1185">Reference proteome</keyword>
<dbReference type="Pfam" id="PF12609">
    <property type="entry name" value="DUF3774"/>
    <property type="match status" value="1"/>
</dbReference>
<evidence type="ECO:0000313" key="2">
    <source>
        <dbReference type="EMBL" id="KAG1347176.1"/>
    </source>
</evidence>
<gene>
    <name evidence="2" type="ORF">COCNU_06G010050</name>
</gene>
<dbReference type="EMBL" id="CM017877">
    <property type="protein sequence ID" value="KAG1347176.1"/>
    <property type="molecule type" value="Genomic_DNA"/>
</dbReference>
<reference evidence="2" key="1">
    <citation type="journal article" date="2017" name="Gigascience">
        <title>The genome draft of coconut (Cocos nucifera).</title>
        <authorList>
            <person name="Xiao Y."/>
            <person name="Xu P."/>
            <person name="Fan H."/>
            <person name="Baudouin L."/>
            <person name="Xia W."/>
            <person name="Bocs S."/>
            <person name="Xu J."/>
            <person name="Li Q."/>
            <person name="Guo A."/>
            <person name="Zhou L."/>
            <person name="Li J."/>
            <person name="Wu Y."/>
            <person name="Ma Z."/>
            <person name="Armero A."/>
            <person name="Issali A.E."/>
            <person name="Liu N."/>
            <person name="Peng M."/>
            <person name="Yang Y."/>
        </authorList>
    </citation>
    <scope>NUCLEOTIDE SEQUENCE</scope>
    <source>
        <tissue evidence="2">Spear leaf of Hainan Tall coconut</tissue>
    </source>
</reference>
<protein>
    <submittedName>
        <fullName evidence="2">Uncharacterized protein</fullName>
    </submittedName>
</protein>
<evidence type="ECO:0000256" key="1">
    <source>
        <dbReference type="SAM" id="MobiDB-lite"/>
    </source>
</evidence>
<dbReference type="InterPro" id="IPR022251">
    <property type="entry name" value="DUF3774_wound-induced"/>
</dbReference>
<comment type="caution">
    <text evidence="2">The sequence shown here is derived from an EMBL/GenBank/DDBJ whole genome shotgun (WGS) entry which is preliminary data.</text>
</comment>
<name>A0A8K0ICV1_COCNU</name>
<proteinExistence type="predicted"/>
<dbReference type="OrthoDB" id="776602at2759"/>
<dbReference type="AlphaFoldDB" id="A0A8K0ICV1"/>
<evidence type="ECO:0000313" key="3">
    <source>
        <dbReference type="Proteomes" id="UP000797356"/>
    </source>
</evidence>
<accession>A0A8K0ICV1</accession>
<reference evidence="2" key="2">
    <citation type="submission" date="2019-07" db="EMBL/GenBank/DDBJ databases">
        <authorList>
            <person name="Yang Y."/>
            <person name="Bocs S."/>
            <person name="Baudouin L."/>
        </authorList>
    </citation>
    <scope>NUCLEOTIDE SEQUENCE</scope>
    <source>
        <tissue evidence="2">Spear leaf of Hainan Tall coconut</tissue>
    </source>
</reference>
<sequence length="70" mass="7483">MAASVAVVKGQTDRGTEWNAGKDWLAPAGLVQPNGLGISRFSSDGSAEERRKQADDSLRKAMYISCWGPS</sequence>